<dbReference type="AlphaFoldDB" id="A0A8S1WE99"/>
<name>A0A8S1WE99_9CILI</name>
<dbReference type="OrthoDB" id="10524089at2759"/>
<sequence>MSKFYIQEGSILTQNRKKKVFKNVINQQNQSKLLQSHILIQTSKSQGYMQQQNSFQYQQGRSKYNRNIINSSLLQDIGNIDLEIQKMSEEYNTTINQTQIMNRSFNLKVIVCQQNQTDLSKQDFKISQINKIKNSNINHQKLKISNKFNESSYSKLAESMKNYSNLKNMVEVKIIDIPQNNILKTKKLLSVNNSQNIEKTINPLGKKLPQKLNSERNKVSLMKPILKQTSYHTQDFSFNQINMIPNVSMKLDNIHNEIKSIIKDDNKLEKAVKIYNTLKQLIQQHSIFQQRVNSQKEYKNRITQ</sequence>
<proteinExistence type="predicted"/>
<reference evidence="1" key="1">
    <citation type="submission" date="2021-01" db="EMBL/GenBank/DDBJ databases">
        <authorList>
            <consortium name="Genoscope - CEA"/>
            <person name="William W."/>
        </authorList>
    </citation>
    <scope>NUCLEOTIDE SEQUENCE</scope>
</reference>
<evidence type="ECO:0000313" key="2">
    <source>
        <dbReference type="Proteomes" id="UP000689195"/>
    </source>
</evidence>
<dbReference type="Proteomes" id="UP000689195">
    <property type="component" value="Unassembled WGS sequence"/>
</dbReference>
<comment type="caution">
    <text evidence="1">The sequence shown here is derived from an EMBL/GenBank/DDBJ whole genome shotgun (WGS) entry which is preliminary data.</text>
</comment>
<gene>
    <name evidence="1" type="ORF">PPENT_87.1.T0890124</name>
</gene>
<evidence type="ECO:0000313" key="1">
    <source>
        <dbReference type="EMBL" id="CAD8187533.1"/>
    </source>
</evidence>
<dbReference type="EMBL" id="CAJJDO010000089">
    <property type="protein sequence ID" value="CAD8187533.1"/>
    <property type="molecule type" value="Genomic_DNA"/>
</dbReference>
<accession>A0A8S1WE99</accession>
<keyword evidence="2" id="KW-1185">Reference proteome</keyword>
<organism evidence="1 2">
    <name type="scientific">Paramecium pentaurelia</name>
    <dbReference type="NCBI Taxonomy" id="43138"/>
    <lineage>
        <taxon>Eukaryota</taxon>
        <taxon>Sar</taxon>
        <taxon>Alveolata</taxon>
        <taxon>Ciliophora</taxon>
        <taxon>Intramacronucleata</taxon>
        <taxon>Oligohymenophorea</taxon>
        <taxon>Peniculida</taxon>
        <taxon>Parameciidae</taxon>
        <taxon>Paramecium</taxon>
    </lineage>
</organism>
<protein>
    <submittedName>
        <fullName evidence="1">Uncharacterized protein</fullName>
    </submittedName>
</protein>